<keyword evidence="2" id="KW-0472">Membrane</keyword>
<dbReference type="KEGG" id="wms:ID128_01845"/>
<keyword evidence="1" id="KW-0175">Coiled coil</keyword>
<organism evidence="3 4">
    <name type="scientific">Candidatus Wolbachia massiliensis</name>
    <dbReference type="NCBI Taxonomy" id="1845000"/>
    <lineage>
        <taxon>Bacteria</taxon>
        <taxon>Pseudomonadati</taxon>
        <taxon>Pseudomonadota</taxon>
        <taxon>Alphaproteobacteria</taxon>
        <taxon>Rickettsiales</taxon>
        <taxon>Anaplasmataceae</taxon>
        <taxon>Wolbachieae</taxon>
        <taxon>Wolbachia</taxon>
    </lineage>
</organism>
<reference evidence="3 4" key="1">
    <citation type="submission" date="2020-09" db="EMBL/GenBank/DDBJ databases">
        <title>An Earliest Endosymbiont, Wolbachia massiliensis sp. nov., Strain PL13 From the Bed Bug (Cimex hemipterius), Type strain of a New supergroup T.</title>
        <authorList>
            <person name="Laidoudi Y."/>
            <person name="Levasseur A."/>
            <person name="Medkour H."/>
            <person name="Maaloum M."/>
            <person name="BenKhedher M."/>
            <person name="Sambou M."/>
            <person name="Bassene H."/>
            <person name="Davoust B."/>
            <person name="Fenollar F."/>
            <person name="Raoult D."/>
            <person name="Mediannikov O."/>
        </authorList>
    </citation>
    <scope>NUCLEOTIDE SEQUENCE [LARGE SCALE GENOMIC DNA]</scope>
    <source>
        <strain evidence="3 4">PL13</strain>
    </source>
</reference>
<accession>A0A7M3U331</accession>
<proteinExistence type="predicted"/>
<keyword evidence="2" id="KW-0812">Transmembrane</keyword>
<dbReference type="AlphaFoldDB" id="A0A7M3U331"/>
<evidence type="ECO:0000256" key="2">
    <source>
        <dbReference type="SAM" id="Phobius"/>
    </source>
</evidence>
<keyword evidence="2" id="KW-1133">Transmembrane helix</keyword>
<feature type="coiled-coil region" evidence="1">
    <location>
        <begin position="424"/>
        <end position="451"/>
    </location>
</feature>
<dbReference type="Proteomes" id="UP000516514">
    <property type="component" value="Chromosome"/>
</dbReference>
<dbReference type="EMBL" id="CP061738">
    <property type="protein sequence ID" value="QOD38816.1"/>
    <property type="molecule type" value="Genomic_DNA"/>
</dbReference>
<keyword evidence="4" id="KW-1185">Reference proteome</keyword>
<feature type="transmembrane region" description="Helical" evidence="2">
    <location>
        <begin position="84"/>
        <end position="107"/>
    </location>
</feature>
<feature type="transmembrane region" description="Helical" evidence="2">
    <location>
        <begin position="138"/>
        <end position="160"/>
    </location>
</feature>
<evidence type="ECO:0000313" key="3">
    <source>
        <dbReference type="EMBL" id="QOD38816.1"/>
    </source>
</evidence>
<gene>
    <name evidence="3" type="ORF">ID128_01845</name>
</gene>
<protein>
    <submittedName>
        <fullName evidence="3">Uncharacterized protein</fullName>
    </submittedName>
</protein>
<feature type="coiled-coil region" evidence="1">
    <location>
        <begin position="600"/>
        <end position="654"/>
    </location>
</feature>
<evidence type="ECO:0000313" key="4">
    <source>
        <dbReference type="Proteomes" id="UP000516514"/>
    </source>
</evidence>
<name>A0A7M3U331_9RICK</name>
<evidence type="ECO:0000256" key="1">
    <source>
        <dbReference type="SAM" id="Coils"/>
    </source>
</evidence>
<sequence length="881" mass="101231">MNVPVINSEGHLDDNIDLSKREVVTLEAQKSTSDLGKKNDVAGFDIPLSIFQYKGYNFDFLTSWYNVSSEIYKEINRACPEKKVLNLALSVLMFPYIVFTALGLAVYNKLKTNDKTQISSEENETKKSEVSENTAKRLAYGVFASIAVLVSIPILLLSLIPATPALATFYLTNRKLSHSLGAAFKISHGLYKNEHQNIEVFFREIDAGESDIKLDMEVKFPPQFEQLLRDLCEGTNDKLFVRRDSERNTILKLHHSIHLTNGLVPLRNEIRSVIATSIQECVKIMEELTKLEKKDITYDKLKELLNGFRLEVVNSIGPGLTSHLIQNAYQVAFIQAIKIAQREREKKGGFSLEERLKEVLVEQELKSQGKELPTEKEMIAKDLKISGNLNDEVLPVFRAERKRLIEKGEIAGRTVIDIYKEKHPQAAKETLDNAEKEMKRLKEISQTRYNNICEELRKIHESRRNGNLKNGALKRKLEDLFKPEYNDQEVEQKLIESRIRAIQTLLSKSDNKIKQSLAEDLSELNETKTSDKVNDFIEKMYLEITRYKIQELFEKQGKSVKNIEDNTGIFNEEDEKRLVNKIVSYRKKIRECSTQHTRLKEIIEEQNKDLDVEKDSKEKESASMKLIELCLKNNREILEALEQLESDKKESLINEEAKNDYKEKLTSREKIKFAIIEDDLLGVFRQETFDEEAIKKLLEKAELEYCLAEKCIKGPVIKTKDNIKHFCQDLLSPLVNSLIDLIINNVSKDDDGLLTKAKKSLSVVLGWLQLGAAPFVSSVPGVRRIYDQNLDEALKTGRNTHRQIETFLQYFESSYEEVGGLVGDVFSDDGETFKNKIWPEITNHFCGMWSRFFKDIEFKVGNKLDEVTATAFKHRAFLAEV</sequence>